<comment type="pathway">
    <text evidence="2 14">Cofactor biosynthesis; FMN biosynthesis; FMN from riboflavin (ATP route): step 1/1.</text>
</comment>
<dbReference type="Pfam" id="PF01687">
    <property type="entry name" value="Flavokinase"/>
    <property type="match status" value="1"/>
</dbReference>
<dbReference type="AlphaFoldDB" id="A0A7W5GPR7"/>
<evidence type="ECO:0000256" key="4">
    <source>
        <dbReference type="ARBA" id="ARBA00022643"/>
    </source>
</evidence>
<dbReference type="NCBIfam" id="TIGR00083">
    <property type="entry name" value="ribF"/>
    <property type="match status" value="1"/>
</dbReference>
<evidence type="ECO:0000256" key="10">
    <source>
        <dbReference type="ARBA" id="ARBA00022840"/>
    </source>
</evidence>
<dbReference type="EC" id="2.7.7.2" evidence="14"/>
<evidence type="ECO:0000256" key="14">
    <source>
        <dbReference type="PIRNR" id="PIRNR004491"/>
    </source>
</evidence>
<dbReference type="Pfam" id="PF06574">
    <property type="entry name" value="FAD_syn"/>
    <property type="match status" value="1"/>
</dbReference>
<evidence type="ECO:0000256" key="12">
    <source>
        <dbReference type="ARBA" id="ARBA00047880"/>
    </source>
</evidence>
<dbReference type="PANTHER" id="PTHR22749:SF6">
    <property type="entry name" value="RIBOFLAVIN KINASE"/>
    <property type="match status" value="1"/>
</dbReference>
<dbReference type="InterPro" id="IPR014729">
    <property type="entry name" value="Rossmann-like_a/b/a_fold"/>
</dbReference>
<evidence type="ECO:0000256" key="1">
    <source>
        <dbReference type="ARBA" id="ARBA00004726"/>
    </source>
</evidence>
<dbReference type="EMBL" id="JACHYA010000001">
    <property type="protein sequence ID" value="MBB3170746.1"/>
    <property type="molecule type" value="Genomic_DNA"/>
</dbReference>
<comment type="catalytic activity">
    <reaction evidence="12 14">
        <text>riboflavin + ATP = FMN + ADP + H(+)</text>
        <dbReference type="Rhea" id="RHEA:14357"/>
        <dbReference type="ChEBI" id="CHEBI:15378"/>
        <dbReference type="ChEBI" id="CHEBI:30616"/>
        <dbReference type="ChEBI" id="CHEBI:57986"/>
        <dbReference type="ChEBI" id="CHEBI:58210"/>
        <dbReference type="ChEBI" id="CHEBI:456216"/>
        <dbReference type="EC" id="2.7.1.26"/>
    </reaction>
</comment>
<name>A0A7W5GPR7_9ACTN</name>
<dbReference type="PIRSF" id="PIRSF004491">
    <property type="entry name" value="FAD_Synth"/>
    <property type="match status" value="1"/>
</dbReference>
<evidence type="ECO:0000256" key="9">
    <source>
        <dbReference type="ARBA" id="ARBA00022827"/>
    </source>
</evidence>
<dbReference type="SUPFAM" id="SSF52374">
    <property type="entry name" value="Nucleotidylyl transferase"/>
    <property type="match status" value="1"/>
</dbReference>
<proteinExistence type="inferred from homology"/>
<keyword evidence="10 14" id="KW-0067">ATP-binding</keyword>
<dbReference type="GO" id="GO:0005524">
    <property type="term" value="F:ATP binding"/>
    <property type="evidence" value="ECO:0007669"/>
    <property type="project" value="UniProtKB-UniRule"/>
</dbReference>
<evidence type="ECO:0000256" key="8">
    <source>
        <dbReference type="ARBA" id="ARBA00022777"/>
    </source>
</evidence>
<dbReference type="GO" id="GO:0003919">
    <property type="term" value="F:FMN adenylyltransferase activity"/>
    <property type="evidence" value="ECO:0007669"/>
    <property type="project" value="UniProtKB-UniRule"/>
</dbReference>
<keyword evidence="9 14" id="KW-0274">FAD</keyword>
<organism evidence="16 17">
    <name type="scientific">Parvibacter caecicola</name>
    <dbReference type="NCBI Taxonomy" id="747645"/>
    <lineage>
        <taxon>Bacteria</taxon>
        <taxon>Bacillati</taxon>
        <taxon>Actinomycetota</taxon>
        <taxon>Coriobacteriia</taxon>
        <taxon>Coriobacteriales</taxon>
        <taxon>Coriobacteriaceae</taxon>
        <taxon>Parvibacter</taxon>
    </lineage>
</organism>
<dbReference type="CDD" id="cd02064">
    <property type="entry name" value="FAD_synthetase_N"/>
    <property type="match status" value="1"/>
</dbReference>
<dbReference type="InterPro" id="IPR015865">
    <property type="entry name" value="Riboflavin_kinase_bac/euk"/>
</dbReference>
<comment type="pathway">
    <text evidence="1 14">Cofactor biosynthesis; FAD biosynthesis; FAD from FMN: step 1/1.</text>
</comment>
<keyword evidence="3 14" id="KW-0285">Flavoprotein</keyword>
<dbReference type="InterPro" id="IPR023468">
    <property type="entry name" value="Riboflavin_kinase"/>
</dbReference>
<dbReference type="UniPathway" id="UPA00277">
    <property type="reaction ID" value="UER00407"/>
</dbReference>
<dbReference type="GO" id="GO:0009398">
    <property type="term" value="P:FMN biosynthetic process"/>
    <property type="evidence" value="ECO:0007669"/>
    <property type="project" value="UniProtKB-UniRule"/>
</dbReference>
<dbReference type="InterPro" id="IPR023465">
    <property type="entry name" value="Riboflavin_kinase_dom_sf"/>
</dbReference>
<evidence type="ECO:0000256" key="3">
    <source>
        <dbReference type="ARBA" id="ARBA00022630"/>
    </source>
</evidence>
<dbReference type="InterPro" id="IPR015864">
    <property type="entry name" value="FAD_synthase"/>
</dbReference>
<keyword evidence="5 14" id="KW-0808">Transferase</keyword>
<gene>
    <name evidence="16" type="ORF">FHR31_000526</name>
</gene>
<dbReference type="GO" id="GO:0006747">
    <property type="term" value="P:FAD biosynthetic process"/>
    <property type="evidence" value="ECO:0007669"/>
    <property type="project" value="UniProtKB-UniRule"/>
</dbReference>
<dbReference type="UniPathway" id="UPA00276">
    <property type="reaction ID" value="UER00406"/>
</dbReference>
<evidence type="ECO:0000256" key="2">
    <source>
        <dbReference type="ARBA" id="ARBA00005201"/>
    </source>
</evidence>
<keyword evidence="8 14" id="KW-0418">Kinase</keyword>
<dbReference type="Gene3D" id="2.40.30.30">
    <property type="entry name" value="Riboflavin kinase-like"/>
    <property type="match status" value="1"/>
</dbReference>
<protein>
    <recommendedName>
        <fullName evidence="14">Riboflavin biosynthesis protein</fullName>
    </recommendedName>
    <domain>
        <recommendedName>
            <fullName evidence="14">Riboflavin kinase</fullName>
            <ecNumber evidence="14">2.7.1.26</ecNumber>
        </recommendedName>
        <alternativeName>
            <fullName evidence="14">Flavokinase</fullName>
        </alternativeName>
    </domain>
    <domain>
        <recommendedName>
            <fullName evidence="14">FMN adenylyltransferase</fullName>
            <ecNumber evidence="14">2.7.7.2</ecNumber>
        </recommendedName>
        <alternativeName>
            <fullName evidence="14">FAD pyrophosphorylase</fullName>
        </alternativeName>
        <alternativeName>
            <fullName evidence="14">FAD synthase</fullName>
        </alternativeName>
    </domain>
</protein>
<accession>A0A7W5GPR7</accession>
<comment type="similarity">
    <text evidence="14">Belongs to the ribF family.</text>
</comment>
<dbReference type="RefSeq" id="WP_214646979.1">
    <property type="nucleotide sequence ID" value="NZ_CAPYQC010000068.1"/>
</dbReference>
<dbReference type="GO" id="GO:0009231">
    <property type="term" value="P:riboflavin biosynthetic process"/>
    <property type="evidence" value="ECO:0007669"/>
    <property type="project" value="InterPro"/>
</dbReference>
<evidence type="ECO:0000256" key="11">
    <source>
        <dbReference type="ARBA" id="ARBA00023268"/>
    </source>
</evidence>
<reference evidence="16 17" key="1">
    <citation type="submission" date="2020-08" db="EMBL/GenBank/DDBJ databases">
        <title>Sequencing the genomes of 1000 actinobacteria strains.</title>
        <authorList>
            <person name="Klenk H.-P."/>
        </authorList>
    </citation>
    <scope>NUCLEOTIDE SEQUENCE [LARGE SCALE GENOMIC DNA]</scope>
    <source>
        <strain evidence="16 17">DSM 22242</strain>
    </source>
</reference>
<keyword evidence="7 14" id="KW-0547">Nucleotide-binding</keyword>
<evidence type="ECO:0000256" key="6">
    <source>
        <dbReference type="ARBA" id="ARBA00022695"/>
    </source>
</evidence>
<keyword evidence="11" id="KW-0511">Multifunctional enzyme</keyword>
<keyword evidence="6 14" id="KW-0548">Nucleotidyltransferase</keyword>
<sequence>MAAVSAWGVDFRSSMLEGASCAFGVFDGVHEGHQYLIAKAVEGALAAGAPALAITFDRDPDELFAAGRLKKLMTNQVRLETLAATGVDAVLSIPFTADFAANSPDEFLELLFGRHTPGQLHVGADFRFGAKAQGTVEQLLQWGGPRGMEVAAHELLAEGAVPVTATRIRRLLEEGRVQEANALLTRPYSLQGTVVEGRGEGREFGFRTANLQVPVQMLAIGPGVYGAWATVEGRPYRAAVAVGVPPTFAEEAAANVEVHLIGFEGDIYGQPISVQFAEWLRPMRKFSSVEELKATVLGNIAYVRDEMPPFSF</sequence>
<evidence type="ECO:0000256" key="5">
    <source>
        <dbReference type="ARBA" id="ARBA00022679"/>
    </source>
</evidence>
<evidence type="ECO:0000313" key="17">
    <source>
        <dbReference type="Proteomes" id="UP000530850"/>
    </source>
</evidence>
<evidence type="ECO:0000259" key="15">
    <source>
        <dbReference type="SMART" id="SM00904"/>
    </source>
</evidence>
<evidence type="ECO:0000313" key="16">
    <source>
        <dbReference type="EMBL" id="MBB3170746.1"/>
    </source>
</evidence>
<dbReference type="Proteomes" id="UP000530850">
    <property type="component" value="Unassembled WGS sequence"/>
</dbReference>
<dbReference type="InterPro" id="IPR002606">
    <property type="entry name" value="Riboflavin_kinase_bac"/>
</dbReference>
<evidence type="ECO:0000256" key="13">
    <source>
        <dbReference type="ARBA" id="ARBA00049494"/>
    </source>
</evidence>
<comment type="caution">
    <text evidence="16">The sequence shown here is derived from an EMBL/GenBank/DDBJ whole genome shotgun (WGS) entry which is preliminary data.</text>
</comment>
<dbReference type="SUPFAM" id="SSF82114">
    <property type="entry name" value="Riboflavin kinase-like"/>
    <property type="match status" value="1"/>
</dbReference>
<dbReference type="GeneID" id="93357533"/>
<feature type="domain" description="Riboflavin kinase" evidence="15">
    <location>
        <begin position="183"/>
        <end position="308"/>
    </location>
</feature>
<dbReference type="GO" id="GO:0008531">
    <property type="term" value="F:riboflavin kinase activity"/>
    <property type="evidence" value="ECO:0007669"/>
    <property type="project" value="UniProtKB-UniRule"/>
</dbReference>
<dbReference type="SMART" id="SM00904">
    <property type="entry name" value="Flavokinase"/>
    <property type="match status" value="1"/>
</dbReference>
<dbReference type="PANTHER" id="PTHR22749">
    <property type="entry name" value="RIBOFLAVIN KINASE/FMN ADENYLYLTRANSFERASE"/>
    <property type="match status" value="1"/>
</dbReference>
<keyword evidence="4 14" id="KW-0288">FMN</keyword>
<evidence type="ECO:0000256" key="7">
    <source>
        <dbReference type="ARBA" id="ARBA00022741"/>
    </source>
</evidence>
<comment type="catalytic activity">
    <reaction evidence="13 14">
        <text>FMN + ATP + H(+) = FAD + diphosphate</text>
        <dbReference type="Rhea" id="RHEA:17237"/>
        <dbReference type="ChEBI" id="CHEBI:15378"/>
        <dbReference type="ChEBI" id="CHEBI:30616"/>
        <dbReference type="ChEBI" id="CHEBI:33019"/>
        <dbReference type="ChEBI" id="CHEBI:57692"/>
        <dbReference type="ChEBI" id="CHEBI:58210"/>
        <dbReference type="EC" id="2.7.7.2"/>
    </reaction>
</comment>
<dbReference type="EC" id="2.7.1.26" evidence="14"/>
<dbReference type="Gene3D" id="3.40.50.620">
    <property type="entry name" value="HUPs"/>
    <property type="match status" value="1"/>
</dbReference>